<dbReference type="InterPro" id="IPR011528">
    <property type="entry name" value="NERD"/>
</dbReference>
<evidence type="ECO:0000259" key="2">
    <source>
        <dbReference type="PROSITE" id="PS50965"/>
    </source>
</evidence>
<dbReference type="EMBL" id="JABERL010000005">
    <property type="protein sequence ID" value="NNH76520.1"/>
    <property type="molecule type" value="Genomic_DNA"/>
</dbReference>
<evidence type="ECO:0000313" key="3">
    <source>
        <dbReference type="EMBL" id="NNH76520.1"/>
    </source>
</evidence>
<gene>
    <name evidence="3" type="ORF">HLH17_02235</name>
</gene>
<protein>
    <submittedName>
        <fullName evidence="3">NERD domain-containing protein</fullName>
    </submittedName>
</protein>
<keyword evidence="1" id="KW-0472">Membrane</keyword>
<feature type="domain" description="NERD" evidence="2">
    <location>
        <begin position="1"/>
        <end position="118"/>
    </location>
</feature>
<organism evidence="3 4">
    <name type="scientific">Acinetobacter terrae</name>
    <dbReference type="NCBI Taxonomy" id="2731247"/>
    <lineage>
        <taxon>Bacteria</taxon>
        <taxon>Pseudomonadati</taxon>
        <taxon>Pseudomonadota</taxon>
        <taxon>Gammaproteobacteria</taxon>
        <taxon>Moraxellales</taxon>
        <taxon>Moraxellaceae</taxon>
        <taxon>Acinetobacter</taxon>
        <taxon>Acinetobacter Taxon 24</taxon>
    </lineage>
</organism>
<evidence type="ECO:0000256" key="1">
    <source>
        <dbReference type="SAM" id="Phobius"/>
    </source>
</evidence>
<proteinExistence type="predicted"/>
<dbReference type="RefSeq" id="WP_171539722.1">
    <property type="nucleotide sequence ID" value="NZ_JABERL010000005.1"/>
</dbReference>
<name>A0A7Y2W9S1_9GAMM</name>
<feature type="transmembrane region" description="Helical" evidence="1">
    <location>
        <begin position="194"/>
        <end position="210"/>
    </location>
</feature>
<comment type="caution">
    <text evidence="3">The sequence shown here is derived from an EMBL/GenBank/DDBJ whole genome shotgun (WGS) entry which is preliminary data.</text>
</comment>
<dbReference type="AlphaFoldDB" id="A0A7Y2W9S1"/>
<keyword evidence="1" id="KW-0812">Transmembrane</keyword>
<accession>A0A7Y2W9S1</accession>
<keyword evidence="1" id="KW-1133">Transmembrane helix</keyword>
<dbReference type="Proteomes" id="UP000569202">
    <property type="component" value="Unassembled WGS sequence"/>
</dbReference>
<sequence>MIGERIVSHKLLFYFYFGSSKVCNDITFLTKSGNTTQIDHLVVSRKGIFCIETKNLNGVIKGNKDDQYWSYKNVLGNTSKIYNPLFQNASHVRHVSSLLGISQERIERFVTNVGKAKLKSDIYKFFGPNLIKSGTGFIFNLWLKPKSAFSAEEVKEFCEIINERVKNIDQDTKNNHVNYVKRINKKNSGGSRQYIYWSMGIILVVMAFWLI</sequence>
<evidence type="ECO:0000313" key="4">
    <source>
        <dbReference type="Proteomes" id="UP000569202"/>
    </source>
</evidence>
<reference evidence="3 4" key="1">
    <citation type="submission" date="2020-04" db="EMBL/GenBank/DDBJ databases">
        <title>Acinetobacter Taxon 24.</title>
        <authorList>
            <person name="Nemec A."/>
            <person name="Radolfova-Krizova L."/>
            <person name="Higgins P.G."/>
            <person name="Spanelova P."/>
        </authorList>
    </citation>
    <scope>NUCLEOTIDE SEQUENCE [LARGE SCALE GENOMIC DNA]</scope>
    <source>
        <strain evidence="3 4">ANC 5380</strain>
    </source>
</reference>
<dbReference type="PROSITE" id="PS50965">
    <property type="entry name" value="NERD"/>
    <property type="match status" value="1"/>
</dbReference>
<dbReference type="Pfam" id="PF08378">
    <property type="entry name" value="NERD"/>
    <property type="match status" value="1"/>
</dbReference>